<reference evidence="4 5" key="1">
    <citation type="journal article" date="2014" name="BMC Biol.">
        <title>A comprehensive evaluation of rodent malaria parasite genomes and gene expression.</title>
        <authorList>
            <person name="Otto T.D."/>
            <person name="Bohme U."/>
            <person name="Jackson A.P."/>
            <person name="Hunt M."/>
            <person name="Franke-Fayard B."/>
            <person name="Hoeijmakers W.A."/>
            <person name="Religa A.A."/>
            <person name="Robertson L."/>
            <person name="Sanders M."/>
            <person name="Ogun S.A."/>
            <person name="Cunningham D."/>
            <person name="Erhart A."/>
            <person name="Billker O."/>
            <person name="Khan S.M."/>
            <person name="Stunnenberg H.G."/>
            <person name="Langhorne J."/>
            <person name="Holder A.A."/>
            <person name="Waters A.P."/>
            <person name="Newbold C.I."/>
            <person name="Pain A."/>
            <person name="Berriman M."/>
            <person name="Janse C.J."/>
        </authorList>
    </citation>
    <scope>NUCLEOTIDE SEQUENCE [LARGE SCALE GENOMIC DNA]</scope>
    <source>
        <strain evidence="3 4">17X</strain>
        <strain evidence="2 5">YM</strain>
    </source>
</reference>
<dbReference type="VEuPathDB" id="PlasmoDB:PYYM_1454800"/>
<evidence type="ECO:0000256" key="1">
    <source>
        <dbReference type="SAM" id="MobiDB-lite"/>
    </source>
</evidence>
<evidence type="ECO:0000313" key="3">
    <source>
        <dbReference type="EMBL" id="VTZ81842.1"/>
    </source>
</evidence>
<dbReference type="VEuPathDB" id="PlasmoDB:PY04611"/>
<evidence type="ECO:0000313" key="2">
    <source>
        <dbReference type="EMBL" id="CDU20877.1"/>
    </source>
</evidence>
<reference evidence="3" key="4">
    <citation type="submission" date="2019-05" db="EMBL/GenBank/DDBJ databases">
        <authorList>
            <consortium name="Pathogen Informatics"/>
        </authorList>
    </citation>
    <scope>NUCLEOTIDE SEQUENCE</scope>
    <source>
        <strain evidence="3">17X</strain>
    </source>
</reference>
<dbReference type="VEuPathDB" id="PlasmoDB:PY17X_1453300"/>
<dbReference type="GeneID" id="3790272"/>
<evidence type="ECO:0008006" key="6">
    <source>
        <dbReference type="Google" id="ProtNLM"/>
    </source>
</evidence>
<accession>A0A078KCT9</accession>
<dbReference type="Proteomes" id="UP000072874">
    <property type="component" value="Chromosome 14"/>
</dbReference>
<dbReference type="EMBL" id="LM993668">
    <property type="protein sequence ID" value="VTZ81842.1"/>
    <property type="molecule type" value="Genomic_DNA"/>
</dbReference>
<reference evidence="3" key="3">
    <citation type="submission" date="2014-05" db="EMBL/GenBank/DDBJ databases">
        <authorList>
            <person name="Aslett M.A."/>
            <person name="De Silva N."/>
        </authorList>
    </citation>
    <scope>NUCLEOTIDE SEQUENCE</scope>
    <source>
        <strain evidence="3">17X</strain>
    </source>
</reference>
<feature type="region of interest" description="Disordered" evidence="1">
    <location>
        <begin position="338"/>
        <end position="383"/>
    </location>
</feature>
<feature type="region of interest" description="Disordered" evidence="1">
    <location>
        <begin position="441"/>
        <end position="466"/>
    </location>
</feature>
<dbReference type="RefSeq" id="XP_022813019.1">
    <property type="nucleotide sequence ID" value="XM_022957667.1"/>
</dbReference>
<protein>
    <recommendedName>
        <fullName evidence="6">Vacuolar import/degradation Vid27 C-terminal domain-containing protein</fullName>
    </recommendedName>
</protein>
<proteinExistence type="predicted"/>
<organism evidence="3 4">
    <name type="scientific">Plasmodium yoelii</name>
    <dbReference type="NCBI Taxonomy" id="5861"/>
    <lineage>
        <taxon>Eukaryota</taxon>
        <taxon>Sar</taxon>
        <taxon>Alveolata</taxon>
        <taxon>Apicomplexa</taxon>
        <taxon>Aconoidasida</taxon>
        <taxon>Haemosporida</taxon>
        <taxon>Plasmodiidae</taxon>
        <taxon>Plasmodium</taxon>
        <taxon>Plasmodium (Vinckeia)</taxon>
    </lineage>
</organism>
<dbReference type="AlphaFoldDB" id="A0A078KCT9"/>
<dbReference type="OMA" id="DMCQFKY"/>
<dbReference type="VEuPathDB" id="PlasmoDB:Py17XNL_001401361"/>
<feature type="compositionally biased region" description="Low complexity" evidence="1">
    <location>
        <begin position="352"/>
        <end position="366"/>
    </location>
</feature>
<feature type="region of interest" description="Disordered" evidence="1">
    <location>
        <begin position="280"/>
        <end position="302"/>
    </location>
</feature>
<dbReference type="KEGG" id="pyo:PY17X_1453300"/>
<gene>
    <name evidence="3" type="ORF">PY17X_1453300</name>
    <name evidence="2" type="ORF">PYYM_1454800</name>
</gene>
<dbReference type="Proteomes" id="UP000072904">
    <property type="component" value="Chromosome 14"/>
</dbReference>
<evidence type="ECO:0000313" key="5">
    <source>
        <dbReference type="Proteomes" id="UP000072904"/>
    </source>
</evidence>
<dbReference type="InterPro" id="IPR036322">
    <property type="entry name" value="WD40_repeat_dom_sf"/>
</dbReference>
<reference evidence="2" key="2">
    <citation type="submission" date="2014-05" db="EMBL/GenBank/DDBJ databases">
        <authorList>
            <person name="Aslett A.Martin."/>
            <person name="De Silva Nishadi"/>
        </authorList>
    </citation>
    <scope>NUCLEOTIDE SEQUENCE</scope>
    <source>
        <strain evidence="2">YM</strain>
    </source>
</reference>
<dbReference type="OrthoDB" id="10251113at2759"/>
<sequence>MIFNRLFKKKIEIEVDLYILKKECTPLALDAKLSINKNEISIYNSSKKYIFNENNIHDFKYHEIDMCQFKYLQNGLVEEYGLVFSEMKNMYYFYKYIMLTYLNGNIILTRKINLYKYTQFEKKLFKKNYFGVLIFNTSKCEHILVIVRSNKIKNGKCPNIQANEKDVINIDLTTLETNQEENKYITISDETKNELIYDKECEQYYEEFKIKNLKELYKRNKIFLIYILNTFNDIYLGNESIGLHIQKYFISNMLKFFEYKTLYSDGENYKKYYVDGSESGENISNSANTDDKGNTNIYGMKKGEEQTVLKDNDYDNSQIEQMEISRFSNCDKKLNEKKKNRKKKNIKKNENSQKNNQEKCLAINSDKIIKDNNDDDDNNNEGNEINKLNEKVLVIIESNKILIEYIRNILIYRHDFKNDIINIKQNYADTHLNSQVCGKYSDVDERERNGSKDSDNNRENDDDKIKNYSILSDFENSDNVDDNDSNSDMKYKYVNTNEKYSFVFRQNYIPSKGRWNNKKSRWVERREKRDHIMDKIESEQNEINYDNVFNDLNIYKFDEYGKEKKIYNSKKNLFEYKNEKCIPKNAHINDHEGTKIIVLNEKNENNLFMIDVNSEKIIQKWDTEYIPIVELLKKEENIYCGYNKSSLYYVDTRIKNCIQNQLQYSKHTPNIEHASMDKYGRIALSNTHGEIKYFDGKLNKYNTIKNCKNSIFCSNDIVDLIVSQDGLYSVITCEKNVIICENVIENNNSNDSVFEKLIKKSDRSKQKKILLQIHYIDVFTYNLGNYVFIKSLINNDSTLIFTFSKNFYVVWYLKEVINNQISYIIKKVNDNISDMSFYNTNNIQGIIMATENSLKSKQINYI</sequence>
<evidence type="ECO:0000313" key="4">
    <source>
        <dbReference type="Proteomes" id="UP000072874"/>
    </source>
</evidence>
<dbReference type="EMBL" id="LK934642">
    <property type="protein sequence ID" value="CDU20877.1"/>
    <property type="molecule type" value="Genomic_DNA"/>
</dbReference>
<name>A0A078KCT9_PLAYE</name>
<dbReference type="SUPFAM" id="SSF50978">
    <property type="entry name" value="WD40 repeat-like"/>
    <property type="match status" value="1"/>
</dbReference>